<dbReference type="EMBL" id="CACRXK020015679">
    <property type="protein sequence ID" value="CAB4028730.1"/>
    <property type="molecule type" value="Genomic_DNA"/>
</dbReference>
<dbReference type="InterPro" id="IPR051065">
    <property type="entry name" value="Ras-related_GTPase"/>
</dbReference>
<accession>A0A6S7JIA2</accession>
<sequence>SIYSRKISLSAQDTITFEVRDTTLKKVEQSSLKDIKSISWGEGFAVTYSITDRTSFNSALQIISAIHEQKKTKDVVIALVGNKKDLEHFRSVPREEGNTAAHQLGCLFFELSASEELDNVRAAFSAILEGVRRRKVRWKPSVKKVNSLPRTKKTNVRYLNVFSKLKHDKKRQVSLK</sequence>
<dbReference type="SMART" id="SM00173">
    <property type="entry name" value="RAS"/>
    <property type="match status" value="1"/>
</dbReference>
<dbReference type="InterPro" id="IPR027417">
    <property type="entry name" value="P-loop_NTPase"/>
</dbReference>
<keyword evidence="3" id="KW-0378">Hydrolase</keyword>
<comment type="catalytic activity">
    <reaction evidence="4">
        <text>GTP + H2O = GDP + phosphate + H(+)</text>
        <dbReference type="Rhea" id="RHEA:19669"/>
        <dbReference type="ChEBI" id="CHEBI:15377"/>
        <dbReference type="ChEBI" id="CHEBI:15378"/>
        <dbReference type="ChEBI" id="CHEBI:37565"/>
        <dbReference type="ChEBI" id="CHEBI:43474"/>
        <dbReference type="ChEBI" id="CHEBI:58189"/>
        <dbReference type="EC" id="3.6.5.2"/>
    </reaction>
</comment>
<proteinExistence type="inferred from homology"/>
<dbReference type="EC" id="3.6.5.2" evidence="2"/>
<gene>
    <name evidence="5" type="ORF">PACLA_8A024597</name>
</gene>
<dbReference type="GO" id="GO:0003925">
    <property type="term" value="F:G protein activity"/>
    <property type="evidence" value="ECO:0007669"/>
    <property type="project" value="UniProtKB-EC"/>
</dbReference>
<name>A0A6S7JIA2_PARCT</name>
<reference evidence="5" key="1">
    <citation type="submission" date="2020-04" db="EMBL/GenBank/DDBJ databases">
        <authorList>
            <person name="Alioto T."/>
            <person name="Alioto T."/>
            <person name="Gomez Garrido J."/>
        </authorList>
    </citation>
    <scope>NUCLEOTIDE SEQUENCE</scope>
    <source>
        <strain evidence="5">A484AB</strain>
    </source>
</reference>
<dbReference type="PROSITE" id="PS51421">
    <property type="entry name" value="RAS"/>
    <property type="match status" value="1"/>
</dbReference>
<dbReference type="Gene3D" id="3.40.50.300">
    <property type="entry name" value="P-loop containing nucleotide triphosphate hydrolases"/>
    <property type="match status" value="1"/>
</dbReference>
<evidence type="ECO:0000256" key="1">
    <source>
        <dbReference type="ARBA" id="ARBA00008344"/>
    </source>
</evidence>
<dbReference type="PANTHER" id="PTHR45704">
    <property type="entry name" value="RAS-LIKE FAMILY MEMBER 11"/>
    <property type="match status" value="1"/>
</dbReference>
<evidence type="ECO:0000256" key="3">
    <source>
        <dbReference type="ARBA" id="ARBA00022801"/>
    </source>
</evidence>
<dbReference type="Proteomes" id="UP001152795">
    <property type="component" value="Unassembled WGS sequence"/>
</dbReference>
<comment type="caution">
    <text evidence="5">The sequence shown here is derived from an EMBL/GenBank/DDBJ whole genome shotgun (WGS) entry which is preliminary data.</text>
</comment>
<dbReference type="AlphaFoldDB" id="A0A6S7JIA2"/>
<feature type="non-terminal residue" evidence="5">
    <location>
        <position position="1"/>
    </location>
</feature>
<organism evidence="5 6">
    <name type="scientific">Paramuricea clavata</name>
    <name type="common">Red gorgonian</name>
    <name type="synonym">Violescent sea-whip</name>
    <dbReference type="NCBI Taxonomy" id="317549"/>
    <lineage>
        <taxon>Eukaryota</taxon>
        <taxon>Metazoa</taxon>
        <taxon>Cnidaria</taxon>
        <taxon>Anthozoa</taxon>
        <taxon>Octocorallia</taxon>
        <taxon>Malacalcyonacea</taxon>
        <taxon>Plexauridae</taxon>
        <taxon>Paramuricea</taxon>
    </lineage>
</organism>
<evidence type="ECO:0000256" key="4">
    <source>
        <dbReference type="ARBA" id="ARBA00048098"/>
    </source>
</evidence>
<dbReference type="SMART" id="SM00175">
    <property type="entry name" value="RAB"/>
    <property type="match status" value="1"/>
</dbReference>
<dbReference type="Pfam" id="PF00071">
    <property type="entry name" value="Ras"/>
    <property type="match status" value="1"/>
</dbReference>
<dbReference type="GO" id="GO:0005525">
    <property type="term" value="F:GTP binding"/>
    <property type="evidence" value="ECO:0007669"/>
    <property type="project" value="InterPro"/>
</dbReference>
<evidence type="ECO:0000313" key="5">
    <source>
        <dbReference type="EMBL" id="CAB4028730.1"/>
    </source>
</evidence>
<dbReference type="InterPro" id="IPR001806">
    <property type="entry name" value="Small_GTPase"/>
</dbReference>
<dbReference type="OrthoDB" id="18798at2759"/>
<dbReference type="PROSITE" id="PS51419">
    <property type="entry name" value="RAB"/>
    <property type="match status" value="1"/>
</dbReference>
<keyword evidence="6" id="KW-1185">Reference proteome</keyword>
<evidence type="ECO:0000313" key="6">
    <source>
        <dbReference type="Proteomes" id="UP001152795"/>
    </source>
</evidence>
<dbReference type="SUPFAM" id="SSF52540">
    <property type="entry name" value="P-loop containing nucleoside triphosphate hydrolases"/>
    <property type="match status" value="1"/>
</dbReference>
<comment type="similarity">
    <text evidence="1">Belongs to the small GTPase superfamily. Ras family.</text>
</comment>
<evidence type="ECO:0000256" key="2">
    <source>
        <dbReference type="ARBA" id="ARBA00011984"/>
    </source>
</evidence>
<protein>
    <recommendedName>
        <fullName evidence="2">small monomeric GTPase</fullName>
        <ecNumber evidence="2">3.6.5.2</ecNumber>
    </recommendedName>
</protein>